<dbReference type="RefSeq" id="WP_350347225.1">
    <property type="nucleotide sequence ID" value="NZ_CP158374.1"/>
</dbReference>
<reference evidence="1" key="1">
    <citation type="submission" date="2024-05" db="EMBL/GenBank/DDBJ databases">
        <authorList>
            <person name="Yu L."/>
        </authorList>
    </citation>
    <scope>NUCLEOTIDE SEQUENCE</scope>
    <source>
        <strain evidence="1">G08B096</strain>
    </source>
</reference>
<dbReference type="EMBL" id="CP158374">
    <property type="protein sequence ID" value="XBX81203.1"/>
    <property type="molecule type" value="Genomic_DNA"/>
</dbReference>
<accession>A0AAU7W3D7</accession>
<protein>
    <submittedName>
        <fullName evidence="1">Uncharacterized protein</fullName>
    </submittedName>
</protein>
<sequence length="130" mass="14657">MTELANLETGELVDYEPMNPVELEYLIVEIGKRLEASVPAIKQMWADRYTAEREFIEGHARAMLQSGQSTVAMARKEADLSTLELKRKFDDAKTILHAAEELQKALQARLFGMQNINRVIATLYNSGGSR</sequence>
<evidence type="ECO:0000313" key="1">
    <source>
        <dbReference type="EMBL" id="XBX81203.1"/>
    </source>
</evidence>
<organism evidence="1">
    <name type="scientific">Agromyces sp. G08B096</name>
    <dbReference type="NCBI Taxonomy" id="3156399"/>
    <lineage>
        <taxon>Bacteria</taxon>
        <taxon>Bacillati</taxon>
        <taxon>Actinomycetota</taxon>
        <taxon>Actinomycetes</taxon>
        <taxon>Micrococcales</taxon>
        <taxon>Microbacteriaceae</taxon>
        <taxon>Agromyces</taxon>
    </lineage>
</organism>
<name>A0AAU7W3D7_9MICO</name>
<dbReference type="AlphaFoldDB" id="A0AAU7W3D7"/>
<proteinExistence type="predicted"/>
<gene>
    <name evidence="1" type="ORF">ABIQ69_11350</name>
</gene>